<feature type="binding site" evidence="6">
    <location>
        <position position="251"/>
    </location>
    <ligand>
        <name>D-dopa</name>
        <dbReference type="ChEBI" id="CHEBI:149689"/>
    </ligand>
</feature>
<dbReference type="EMBL" id="CU928179">
    <property type="protein sequence ID" value="CAR29981.1"/>
    <property type="molecule type" value="Genomic_DNA"/>
</dbReference>
<dbReference type="HOGENOM" id="CLU_034311_2_0_1"/>
<dbReference type="InterPro" id="IPR023209">
    <property type="entry name" value="DAO"/>
</dbReference>
<dbReference type="SUPFAM" id="SSF54373">
    <property type="entry name" value="FAD-linked reductases, C-terminal domain"/>
    <property type="match status" value="1"/>
</dbReference>
<evidence type="ECO:0000259" key="7">
    <source>
        <dbReference type="Pfam" id="PF01266"/>
    </source>
</evidence>
<feature type="binding site" evidence="6">
    <location>
        <begin position="62"/>
        <end position="63"/>
    </location>
    <ligand>
        <name>FAD</name>
        <dbReference type="ChEBI" id="CHEBI:57692"/>
    </ligand>
</feature>
<evidence type="ECO:0000256" key="1">
    <source>
        <dbReference type="ARBA" id="ARBA00001974"/>
    </source>
</evidence>
<dbReference type="InParanoid" id="C5E1J7"/>
<dbReference type="InterPro" id="IPR006076">
    <property type="entry name" value="FAD-dep_OxRdtase"/>
</dbReference>
<dbReference type="PANTHER" id="PTHR11530">
    <property type="entry name" value="D-AMINO ACID OXIDASE"/>
    <property type="match status" value="1"/>
</dbReference>
<evidence type="ECO:0000256" key="6">
    <source>
        <dbReference type="PIRSR" id="PIRSR000189-1"/>
    </source>
</evidence>
<sequence length="369" mass="41061">MSKPHLISLSLIPPPMSHVVVAGAGVIGLSIAHQLLLQNSKIQKVTIIAKDFPHDLLTCEYTSPWAGAHFRPYPHKPESWENDAREANYTRVTQQFFEKFAALNPDSTIKFSKGTDFLEAPSKEYLELGSGYNADSLKEFKVLEKLPDGVKFGAEYLTFCLDAPEYLKFLQNAIEQLCKLQNIQLQFVKLTLPSLKYIKELYPDVSLIFNATANGLQYNGSYDPACFKIRGQTLLLNVTQPTPYNRKTITHQSKDGHWTFVIRRSATHYILGGTKQPGDDYPLPRESDTVKILSRASKVFPDLDTSDIIRVNVGFRPARRGGSRVDKSLHEGLPVVHAYGLGGSGFETSVGVAKHALELAGLGRLESKL</sequence>
<dbReference type="PROSITE" id="PS00677">
    <property type="entry name" value="DAO"/>
    <property type="match status" value="1"/>
</dbReference>
<feature type="binding site" evidence="6">
    <location>
        <position position="212"/>
    </location>
    <ligand>
        <name>FAD</name>
        <dbReference type="ChEBI" id="CHEBI:57692"/>
    </ligand>
</feature>
<feature type="domain" description="FAD dependent oxidoreductase" evidence="7">
    <location>
        <begin position="18"/>
        <end position="358"/>
    </location>
</feature>
<gene>
    <name evidence="8" type="ordered locus">ZYRO0G21538g</name>
</gene>
<dbReference type="InterPro" id="IPR006181">
    <property type="entry name" value="D-amino_acid_oxidase_CS"/>
</dbReference>
<reference evidence="8 9" key="1">
    <citation type="journal article" date="2009" name="Genome Res.">
        <title>Comparative genomics of protoploid Saccharomycetaceae.</title>
        <authorList>
            <consortium name="The Genolevures Consortium"/>
            <person name="Souciet J.-L."/>
            <person name="Dujon B."/>
            <person name="Gaillardin C."/>
            <person name="Johnston M."/>
            <person name="Baret P.V."/>
            <person name="Cliften P."/>
            <person name="Sherman D.J."/>
            <person name="Weissenbach J."/>
            <person name="Westhof E."/>
            <person name="Wincker P."/>
            <person name="Jubin C."/>
            <person name="Poulain J."/>
            <person name="Barbe V."/>
            <person name="Segurens B."/>
            <person name="Artiguenave F."/>
            <person name="Anthouard V."/>
            <person name="Vacherie B."/>
            <person name="Val M.-E."/>
            <person name="Fulton R.S."/>
            <person name="Minx P."/>
            <person name="Wilson R."/>
            <person name="Durrens P."/>
            <person name="Jean G."/>
            <person name="Marck C."/>
            <person name="Martin T."/>
            <person name="Nikolski M."/>
            <person name="Rolland T."/>
            <person name="Seret M.-L."/>
            <person name="Casaregola S."/>
            <person name="Despons L."/>
            <person name="Fairhead C."/>
            <person name="Fischer G."/>
            <person name="Lafontaine I."/>
            <person name="Leh V."/>
            <person name="Lemaire M."/>
            <person name="de Montigny J."/>
            <person name="Neuveglise C."/>
            <person name="Thierry A."/>
            <person name="Blanc-Lenfle I."/>
            <person name="Bleykasten C."/>
            <person name="Diffels J."/>
            <person name="Fritsch E."/>
            <person name="Frangeul L."/>
            <person name="Goeffon A."/>
            <person name="Jauniaux N."/>
            <person name="Kachouri-Lafond R."/>
            <person name="Payen C."/>
            <person name="Potier S."/>
            <person name="Pribylova L."/>
            <person name="Ozanne C."/>
            <person name="Richard G.-F."/>
            <person name="Sacerdot C."/>
            <person name="Straub M.-L."/>
            <person name="Talla E."/>
        </authorList>
    </citation>
    <scope>NUCLEOTIDE SEQUENCE [LARGE SCALE GENOMIC DNA]</scope>
    <source>
        <strain evidence="8 9">ATCC 2623 / CBS 732 / BCRC 21506 / NBRC 1130 / NCYC 568 / NRRL Y-229</strain>
    </source>
</reference>
<proteinExistence type="inferred from homology"/>
<dbReference type="Pfam" id="PF01266">
    <property type="entry name" value="DAO"/>
    <property type="match status" value="1"/>
</dbReference>
<dbReference type="PANTHER" id="PTHR11530:SF26">
    <property type="entry name" value="FAD DEPENDENT OXIDOREDUCTASE SUPERFAMILY (AFU_ORTHOLOGUE AFUA_5G13940)"/>
    <property type="match status" value="1"/>
</dbReference>
<dbReference type="Gene3D" id="3.30.9.10">
    <property type="entry name" value="D-Amino Acid Oxidase, subunit A, domain 2"/>
    <property type="match status" value="1"/>
</dbReference>
<comment type="similarity">
    <text evidence="2">Belongs to the DAMOX/DASOX family.</text>
</comment>
<evidence type="ECO:0000256" key="4">
    <source>
        <dbReference type="ARBA" id="ARBA00022827"/>
    </source>
</evidence>
<evidence type="ECO:0000313" key="8">
    <source>
        <dbReference type="EMBL" id="CAR29981.1"/>
    </source>
</evidence>
<dbReference type="RefSeq" id="XP_002498914.1">
    <property type="nucleotide sequence ID" value="XM_002498869.1"/>
</dbReference>
<dbReference type="KEGG" id="zro:ZYRO0G21538g"/>
<feature type="binding site" evidence="6">
    <location>
        <position position="343"/>
    </location>
    <ligand>
        <name>D-dopa</name>
        <dbReference type="ChEBI" id="CHEBI:149689"/>
    </ligand>
</feature>
<evidence type="ECO:0000256" key="3">
    <source>
        <dbReference type="ARBA" id="ARBA00022630"/>
    </source>
</evidence>
<dbReference type="Gene3D" id="3.40.50.720">
    <property type="entry name" value="NAD(P)-binding Rossmann-like Domain"/>
    <property type="match status" value="1"/>
</dbReference>
<dbReference type="SUPFAM" id="SSF51971">
    <property type="entry name" value="Nucleotide-binding domain"/>
    <property type="match status" value="1"/>
</dbReference>
<keyword evidence="4 6" id="KW-0274">FAD</keyword>
<comment type="cofactor">
    <cofactor evidence="1 6">
        <name>FAD</name>
        <dbReference type="ChEBI" id="CHEBI:57692"/>
    </cofactor>
</comment>
<evidence type="ECO:0000313" key="9">
    <source>
        <dbReference type="Proteomes" id="UP000008536"/>
    </source>
</evidence>
<protein>
    <submittedName>
        <fullName evidence="8">ZYRO0G21538p</fullName>
    </submittedName>
</protein>
<dbReference type="Proteomes" id="UP000008536">
    <property type="component" value="Chromosome G"/>
</dbReference>
<keyword evidence="3" id="KW-0285">Flavoprotein</keyword>
<dbReference type="STRING" id="559307.C5E1J7"/>
<evidence type="ECO:0000256" key="2">
    <source>
        <dbReference type="ARBA" id="ARBA00006730"/>
    </source>
</evidence>
<dbReference type="AlphaFoldDB" id="C5E1J7"/>
<dbReference type="GO" id="GO:0071949">
    <property type="term" value="F:FAD binding"/>
    <property type="evidence" value="ECO:0007669"/>
    <property type="project" value="InterPro"/>
</dbReference>
<feature type="binding site" evidence="6">
    <location>
        <position position="316"/>
    </location>
    <ligand>
        <name>D-dopa</name>
        <dbReference type="ChEBI" id="CHEBI:149689"/>
    </ligand>
</feature>
<organism evidence="8 9">
    <name type="scientific">Zygosaccharomyces rouxii (strain ATCC 2623 / CBS 732 / NBRC 1130 / NCYC 568 / NRRL Y-229)</name>
    <dbReference type="NCBI Taxonomy" id="559307"/>
    <lineage>
        <taxon>Eukaryota</taxon>
        <taxon>Fungi</taxon>
        <taxon>Dikarya</taxon>
        <taxon>Ascomycota</taxon>
        <taxon>Saccharomycotina</taxon>
        <taxon>Saccharomycetes</taxon>
        <taxon>Saccharomycetales</taxon>
        <taxon>Saccharomycetaceae</taxon>
        <taxon>Zygosaccharomyces</taxon>
    </lineage>
</organism>
<dbReference type="PIRSF" id="PIRSF000189">
    <property type="entry name" value="D-aa_oxidase"/>
    <property type="match status" value="1"/>
</dbReference>
<accession>C5E1J7</accession>
<dbReference type="GO" id="GO:0005737">
    <property type="term" value="C:cytoplasm"/>
    <property type="evidence" value="ECO:0007669"/>
    <property type="project" value="TreeGrafter"/>
</dbReference>
<dbReference type="GO" id="GO:0003884">
    <property type="term" value="F:D-amino-acid oxidase activity"/>
    <property type="evidence" value="ECO:0007669"/>
    <property type="project" value="InterPro"/>
</dbReference>
<keyword evidence="9" id="KW-1185">Reference proteome</keyword>
<evidence type="ECO:0000256" key="5">
    <source>
        <dbReference type="ARBA" id="ARBA00023002"/>
    </source>
</evidence>
<dbReference type="GeneID" id="8206750"/>
<name>C5E1J7_ZYGRC</name>
<dbReference type="GO" id="GO:0019478">
    <property type="term" value="P:D-amino acid catabolic process"/>
    <property type="evidence" value="ECO:0007669"/>
    <property type="project" value="TreeGrafter"/>
</dbReference>
<keyword evidence="5" id="KW-0560">Oxidoreductase</keyword>